<feature type="domain" description="Metallo-beta-lactamase" evidence="1">
    <location>
        <begin position="18"/>
        <end position="224"/>
    </location>
</feature>
<reference evidence="2" key="1">
    <citation type="journal article" date="2014" name="Int. J. Syst. Evol. Microbiol.">
        <title>Complete genome sequence of Corynebacterium casei LMG S-19264T (=DSM 44701T), isolated from a smear-ripened cheese.</title>
        <authorList>
            <consortium name="US DOE Joint Genome Institute (JGI-PGF)"/>
            <person name="Walter F."/>
            <person name="Albersmeier A."/>
            <person name="Kalinowski J."/>
            <person name="Ruckert C."/>
        </authorList>
    </citation>
    <scope>NUCLEOTIDE SEQUENCE</scope>
    <source>
        <strain evidence="2">KCTC 42651</strain>
    </source>
</reference>
<evidence type="ECO:0000313" key="3">
    <source>
        <dbReference type="Proteomes" id="UP000630353"/>
    </source>
</evidence>
<proteinExistence type="predicted"/>
<keyword evidence="3" id="KW-1185">Reference proteome</keyword>
<dbReference type="AlphaFoldDB" id="A0A919CP78"/>
<reference evidence="2" key="2">
    <citation type="submission" date="2020-09" db="EMBL/GenBank/DDBJ databases">
        <authorList>
            <person name="Sun Q."/>
            <person name="Kim S."/>
        </authorList>
    </citation>
    <scope>NUCLEOTIDE SEQUENCE</scope>
    <source>
        <strain evidence="2">KCTC 42651</strain>
    </source>
</reference>
<dbReference type="GO" id="GO:0042781">
    <property type="term" value="F:3'-tRNA processing endoribonuclease activity"/>
    <property type="evidence" value="ECO:0007669"/>
    <property type="project" value="TreeGrafter"/>
</dbReference>
<dbReference type="Pfam" id="PF23023">
    <property type="entry name" value="Anti-Pycsar_Apyc1"/>
    <property type="match status" value="1"/>
</dbReference>
<dbReference type="RefSeq" id="WP_189988317.1">
    <property type="nucleotide sequence ID" value="NZ_BMZS01000003.1"/>
</dbReference>
<dbReference type="SMART" id="SM00849">
    <property type="entry name" value="Lactamase_B"/>
    <property type="match status" value="1"/>
</dbReference>
<accession>A0A919CP78</accession>
<dbReference type="CDD" id="cd07740">
    <property type="entry name" value="metallo-hydrolase-like_MBL-fold"/>
    <property type="match status" value="1"/>
</dbReference>
<dbReference type="Gene3D" id="3.60.15.10">
    <property type="entry name" value="Ribonuclease Z/Hydroxyacylglutathione hydrolase-like"/>
    <property type="match status" value="1"/>
</dbReference>
<comment type="caution">
    <text evidence="2">The sequence shown here is derived from an EMBL/GenBank/DDBJ whole genome shotgun (WGS) entry which is preliminary data.</text>
</comment>
<evidence type="ECO:0000259" key="1">
    <source>
        <dbReference type="SMART" id="SM00849"/>
    </source>
</evidence>
<organism evidence="2 3">
    <name type="scientific">Thalassobaculum fulvum</name>
    <dbReference type="NCBI Taxonomy" id="1633335"/>
    <lineage>
        <taxon>Bacteria</taxon>
        <taxon>Pseudomonadati</taxon>
        <taxon>Pseudomonadota</taxon>
        <taxon>Alphaproteobacteria</taxon>
        <taxon>Rhodospirillales</taxon>
        <taxon>Thalassobaculaceae</taxon>
        <taxon>Thalassobaculum</taxon>
    </lineage>
</organism>
<dbReference type="PANTHER" id="PTHR46018">
    <property type="entry name" value="ZINC PHOSPHODIESTERASE ELAC PROTEIN 1"/>
    <property type="match status" value="1"/>
</dbReference>
<dbReference type="InterPro" id="IPR036866">
    <property type="entry name" value="RibonucZ/Hydroxyglut_hydro"/>
</dbReference>
<dbReference type="SUPFAM" id="SSF56281">
    <property type="entry name" value="Metallo-hydrolase/oxidoreductase"/>
    <property type="match status" value="1"/>
</dbReference>
<dbReference type="PANTHER" id="PTHR46018:SF7">
    <property type="entry name" value="RIBONUCLEASE Z"/>
    <property type="match status" value="1"/>
</dbReference>
<name>A0A919CP78_9PROT</name>
<dbReference type="EMBL" id="BMZS01000003">
    <property type="protein sequence ID" value="GHD46115.1"/>
    <property type="molecule type" value="Genomic_DNA"/>
</dbReference>
<dbReference type="Proteomes" id="UP000630353">
    <property type="component" value="Unassembled WGS sequence"/>
</dbReference>
<protein>
    <submittedName>
        <fullName evidence="2">MBL fold metallo-hydrolase</fullName>
    </submittedName>
</protein>
<dbReference type="InterPro" id="IPR001279">
    <property type="entry name" value="Metallo-B-lactamas"/>
</dbReference>
<evidence type="ECO:0000313" key="2">
    <source>
        <dbReference type="EMBL" id="GHD46115.1"/>
    </source>
</evidence>
<gene>
    <name evidence="2" type="ORF">GCM10017083_14900</name>
</gene>
<sequence>MKVRFLGSGDAFGSGGRLNTCFHVTSGPESGAGAFLIDCGATALPALKAAGIDRNAIDTILITHFHADHFGGVPFFILDAQFFAKRTAPLTIAGPEGLRDWYVRALETAFPGSSSTRQKFELSLVELEAGRRQAVGDLTVTPQRVIHGPPGGPFFAYRIEVDGRVLAYTGDTEWTEALVEVGRDADLLIAEAYFRDKPVPFHLDLASLERNLDRIRPKRLVLTHMSDDMLRQADAVPYETARDGLEIAVA</sequence>